<dbReference type="Proteomes" id="UP000636518">
    <property type="component" value="Unassembled WGS sequence"/>
</dbReference>
<gene>
    <name evidence="2" type="ORF">HU715_005405</name>
    <name evidence="1" type="ORF">HU715_25760</name>
</gene>
<keyword evidence="3" id="KW-1185">Reference proteome</keyword>
<dbReference type="EMBL" id="JABWRB020000001">
    <property type="protein sequence ID" value="MBV4494786.1"/>
    <property type="molecule type" value="Genomic_DNA"/>
</dbReference>
<dbReference type="EMBL" id="JABWRB010000049">
    <property type="protein sequence ID" value="MBC3393065.1"/>
    <property type="molecule type" value="Genomic_DNA"/>
</dbReference>
<proteinExistence type="predicted"/>
<dbReference type="RefSeq" id="WP_186710039.1">
    <property type="nucleotide sequence ID" value="NZ_JABWRB020000001.1"/>
</dbReference>
<organism evidence="1">
    <name type="scientific">Pseudomonas zanjanensis</name>
    <dbReference type="NCBI Taxonomy" id="2745496"/>
    <lineage>
        <taxon>Bacteria</taxon>
        <taxon>Pseudomonadati</taxon>
        <taxon>Pseudomonadota</taxon>
        <taxon>Gammaproteobacteria</taxon>
        <taxon>Pseudomonadales</taxon>
        <taxon>Pseudomonadaceae</taxon>
        <taxon>Pseudomonas</taxon>
    </lineage>
</organism>
<evidence type="ECO:0000313" key="2">
    <source>
        <dbReference type="EMBL" id="MBV4494786.1"/>
    </source>
</evidence>
<reference evidence="2" key="3">
    <citation type="submission" date="2021-06" db="EMBL/GenBank/DDBJ databases">
        <title>Updating the genus Pseudomonas: Description of 43 new species and partition of the Pseudomonas putida group.</title>
        <authorList>
            <person name="Girard L."/>
            <person name="Lood C."/>
            <person name="Vandamme P."/>
            <person name="Rokni-Zadeh H."/>
            <person name="Van Noort V."/>
            <person name="Hofte M."/>
            <person name="Lavigne R."/>
            <person name="De Mot R."/>
        </authorList>
    </citation>
    <scope>NUCLEOTIDE SEQUENCE</scope>
    <source>
        <strain evidence="2">SWRI12</strain>
    </source>
</reference>
<reference evidence="1 3" key="1">
    <citation type="journal article" date="2020" name="Microorganisms">
        <title>Reliable Identification of Environmental Pseudomonas Isolates Using the rpoD Gene.</title>
        <authorList>
            <consortium name="The Broad Institute Genome Sequencing Platform"/>
            <person name="Girard L."/>
            <person name="Lood C."/>
            <person name="Rokni-Zadeh H."/>
            <person name="van Noort V."/>
            <person name="Lavigne R."/>
            <person name="De Mot R."/>
        </authorList>
    </citation>
    <scope>NUCLEOTIDE SEQUENCE</scope>
    <source>
        <strain evidence="1 3">SWRI12</strain>
    </source>
</reference>
<protein>
    <submittedName>
        <fullName evidence="1">Transposase</fullName>
    </submittedName>
</protein>
<evidence type="ECO:0000313" key="3">
    <source>
        <dbReference type="Proteomes" id="UP000636518"/>
    </source>
</evidence>
<reference evidence="1" key="2">
    <citation type="submission" date="2020-07" db="EMBL/GenBank/DDBJ databases">
        <authorList>
            <person name="Lood C."/>
            <person name="Girard L."/>
        </authorList>
    </citation>
    <scope>NUCLEOTIDE SEQUENCE</scope>
    <source>
        <strain evidence="1">SWRI12</strain>
    </source>
</reference>
<dbReference type="AlphaFoldDB" id="A0A923FK89"/>
<accession>A0A923FK89</accession>
<name>A0A923FK89_9PSED</name>
<sequence>MKLETFIERLHTYDLSRDKTKIKKDLRQLATNRTLLSDHLHATIQRDGFLPHNLLYNAYAFVLHTDELFTVRLGFWAPVETHDESETFIYGLNHSHDFEIYAVGYSGDGYTTVSREILSDLPLQAGKQIRLGEERSVKLSPGEVIYMPALKEIHRQVAPQSMSASVSLLIHPERLIQADEAWCFDENYTPVHPGIAARETAMYVDTLSLLNPGQPDAVHLTKEVFI</sequence>
<comment type="caution">
    <text evidence="1">The sequence shown here is derived from an EMBL/GenBank/DDBJ whole genome shotgun (WGS) entry which is preliminary data.</text>
</comment>
<evidence type="ECO:0000313" key="1">
    <source>
        <dbReference type="EMBL" id="MBC3393065.1"/>
    </source>
</evidence>